<evidence type="ECO:0000313" key="1">
    <source>
        <dbReference type="EMBL" id="MFD0948359.1"/>
    </source>
</evidence>
<dbReference type="RefSeq" id="WP_264946311.1">
    <property type="nucleotide sequence ID" value="NZ_JAPDRA010000012.1"/>
</dbReference>
<dbReference type="Proteomes" id="UP001596977">
    <property type="component" value="Unassembled WGS sequence"/>
</dbReference>
<proteinExistence type="predicted"/>
<dbReference type="EMBL" id="JBHTJG010000012">
    <property type="protein sequence ID" value="MFD0948359.1"/>
    <property type="molecule type" value="Genomic_DNA"/>
</dbReference>
<dbReference type="SUPFAM" id="SSF54427">
    <property type="entry name" value="NTF2-like"/>
    <property type="match status" value="1"/>
</dbReference>
<gene>
    <name evidence="1" type="ORF">ACFQ1E_18625</name>
</gene>
<dbReference type="Pfam" id="PF12893">
    <property type="entry name" value="Lumazine_bd_2"/>
    <property type="match status" value="1"/>
</dbReference>
<dbReference type="InterPro" id="IPR039437">
    <property type="entry name" value="FrzH/put_lumazine-bd"/>
</dbReference>
<dbReference type="InterPro" id="IPR032710">
    <property type="entry name" value="NTF2-like_dom_sf"/>
</dbReference>
<dbReference type="CDD" id="cd00531">
    <property type="entry name" value="NTF2_like"/>
    <property type="match status" value="1"/>
</dbReference>
<comment type="caution">
    <text evidence="1">The sequence shown here is derived from an EMBL/GenBank/DDBJ whole genome shotgun (WGS) entry which is preliminary data.</text>
</comment>
<keyword evidence="2" id="KW-1185">Reference proteome</keyword>
<dbReference type="Gene3D" id="3.10.450.50">
    <property type="match status" value="1"/>
</dbReference>
<sequence length="123" mass="13327">MNHTESAIRAVALAYYEAMVSGDGPALRRLFDPSAHFHGLRDGAEVRRGLDAFVAMVEEPAPDGPRSVSVDLVDHSGPVATVRVTDLFRGRRYTDYLLLADPGSGWKIVAKLFHAHAPESADA</sequence>
<protein>
    <submittedName>
        <fullName evidence="1">Nuclear transport factor 2 family protein</fullName>
    </submittedName>
</protein>
<name>A0ABW3HBA9_9SPHN</name>
<accession>A0ABW3HBA9</accession>
<evidence type="ECO:0000313" key="2">
    <source>
        <dbReference type="Proteomes" id="UP001596977"/>
    </source>
</evidence>
<reference evidence="2" key="1">
    <citation type="journal article" date="2019" name="Int. J. Syst. Evol. Microbiol.">
        <title>The Global Catalogue of Microorganisms (GCM) 10K type strain sequencing project: providing services to taxonomists for standard genome sequencing and annotation.</title>
        <authorList>
            <consortium name="The Broad Institute Genomics Platform"/>
            <consortium name="The Broad Institute Genome Sequencing Center for Infectious Disease"/>
            <person name="Wu L."/>
            <person name="Ma J."/>
        </authorList>
    </citation>
    <scope>NUCLEOTIDE SEQUENCE [LARGE SCALE GENOMIC DNA]</scope>
    <source>
        <strain evidence="2">CCUG 62982</strain>
    </source>
</reference>
<organism evidence="1 2">
    <name type="scientific">Sphingomonas canadensis</name>
    <dbReference type="NCBI Taxonomy" id="1219257"/>
    <lineage>
        <taxon>Bacteria</taxon>
        <taxon>Pseudomonadati</taxon>
        <taxon>Pseudomonadota</taxon>
        <taxon>Alphaproteobacteria</taxon>
        <taxon>Sphingomonadales</taxon>
        <taxon>Sphingomonadaceae</taxon>
        <taxon>Sphingomonas</taxon>
    </lineage>
</organism>